<dbReference type="EMBL" id="JAOTHD010000021">
    <property type="protein sequence ID" value="MDB6247116.1"/>
    <property type="molecule type" value="Genomic_DNA"/>
</dbReference>
<reference evidence="1" key="2">
    <citation type="submission" date="2022-10" db="EMBL/GenBank/DDBJ databases">
        <authorList>
            <person name="Kostovova I."/>
            <person name="Moravkova M."/>
            <person name="Pechar R."/>
        </authorList>
    </citation>
    <scope>NUCLEOTIDE SEQUENCE</scope>
    <source>
        <strain evidence="1">M597B</strain>
    </source>
</reference>
<protein>
    <submittedName>
        <fullName evidence="1">Uncharacterized protein</fullName>
    </submittedName>
</protein>
<sequence>MTEEKELYCDECGELIQGDVYYIGKTKPALVLHNPIFCSDDCVLDYLQVDSLPVEDFDE</sequence>
<reference evidence="1" key="1">
    <citation type="journal article" date="2022" name="Microorganisms">
        <title>Antibiotic Susceptibility, Resistance Gene Determinants and Corresponding Genomic Regions in Lactobacillus amylovorus Isolates Derived from Wild Boars and Domestic Pigs.</title>
        <authorList>
            <person name="Moravkova M."/>
            <person name="Kostovova I."/>
            <person name="Kavanova K."/>
            <person name="Pechar R."/>
            <person name="Stanek S."/>
            <person name="Brychta A."/>
            <person name="Zeman M."/>
            <person name="Kubasova T."/>
        </authorList>
    </citation>
    <scope>NUCLEOTIDE SEQUENCE</scope>
    <source>
        <strain evidence="1">M597B</strain>
    </source>
</reference>
<name>A0AAW6BAB0_LACAM</name>
<accession>A0AAW6BAB0</accession>
<dbReference type="AlphaFoldDB" id="A0AAW6BAB0"/>
<proteinExistence type="predicted"/>
<organism evidence="1 2">
    <name type="scientific">Lactobacillus amylovorus</name>
    <dbReference type="NCBI Taxonomy" id="1604"/>
    <lineage>
        <taxon>Bacteria</taxon>
        <taxon>Bacillati</taxon>
        <taxon>Bacillota</taxon>
        <taxon>Bacilli</taxon>
        <taxon>Lactobacillales</taxon>
        <taxon>Lactobacillaceae</taxon>
        <taxon>Lactobacillus</taxon>
    </lineage>
</organism>
<dbReference type="RefSeq" id="WP_271326631.1">
    <property type="nucleotide sequence ID" value="NZ_JAOTHC010000001.1"/>
</dbReference>
<comment type="caution">
    <text evidence="1">The sequence shown here is derived from an EMBL/GenBank/DDBJ whole genome shotgun (WGS) entry which is preliminary data.</text>
</comment>
<evidence type="ECO:0000313" key="1">
    <source>
        <dbReference type="EMBL" id="MDB6247116.1"/>
    </source>
</evidence>
<gene>
    <name evidence="1" type="ORF">ODV14_07260</name>
</gene>
<evidence type="ECO:0000313" key="2">
    <source>
        <dbReference type="Proteomes" id="UP001141961"/>
    </source>
</evidence>
<dbReference type="Proteomes" id="UP001141961">
    <property type="component" value="Unassembled WGS sequence"/>
</dbReference>